<organism evidence="11 12">
    <name type="scientific">Discina gigas</name>
    <dbReference type="NCBI Taxonomy" id="1032678"/>
    <lineage>
        <taxon>Eukaryota</taxon>
        <taxon>Fungi</taxon>
        <taxon>Dikarya</taxon>
        <taxon>Ascomycota</taxon>
        <taxon>Pezizomycotina</taxon>
        <taxon>Pezizomycetes</taxon>
        <taxon>Pezizales</taxon>
        <taxon>Discinaceae</taxon>
        <taxon>Discina</taxon>
    </lineage>
</organism>
<dbReference type="InterPro" id="IPR015943">
    <property type="entry name" value="WD40/YVTN_repeat-like_dom_sf"/>
</dbReference>
<evidence type="ECO:0000256" key="4">
    <source>
        <dbReference type="ARBA" id="ARBA00022722"/>
    </source>
</evidence>
<keyword evidence="2" id="KW-0853">WD repeat</keyword>
<feature type="binding site" evidence="8">
    <location>
        <position position="787"/>
    </location>
    <ligand>
        <name>a divalent metal cation</name>
        <dbReference type="ChEBI" id="CHEBI:60240"/>
        <note>catalytic</note>
    </ligand>
</feature>
<dbReference type="GO" id="GO:0004535">
    <property type="term" value="F:poly(A)-specific ribonuclease activity"/>
    <property type="evidence" value="ECO:0007669"/>
    <property type="project" value="UniProtKB-EC"/>
</dbReference>
<dbReference type="Proteomes" id="UP001447188">
    <property type="component" value="Unassembled WGS sequence"/>
</dbReference>
<dbReference type="InterPro" id="IPR036322">
    <property type="entry name" value="WD40_repeat_dom_sf"/>
</dbReference>
<comment type="caution">
    <text evidence="8">Lacks conserved residue(s) required for the propagation of feature annotation.</text>
</comment>
<dbReference type="InterPro" id="IPR036397">
    <property type="entry name" value="RNaseH_sf"/>
</dbReference>
<evidence type="ECO:0000256" key="6">
    <source>
        <dbReference type="ARBA" id="ARBA00022801"/>
    </source>
</evidence>
<dbReference type="InterPro" id="IPR048841">
    <property type="entry name" value="PAN2_N"/>
</dbReference>
<dbReference type="Gene3D" id="3.30.420.10">
    <property type="entry name" value="Ribonuclease H-like superfamily/Ribonuclease H"/>
    <property type="match status" value="1"/>
</dbReference>
<keyword evidence="4 8" id="KW-0540">Nuclease</keyword>
<dbReference type="InterPro" id="IPR028889">
    <property type="entry name" value="USP"/>
</dbReference>
<dbReference type="SUPFAM" id="SSF50978">
    <property type="entry name" value="WD40 repeat-like"/>
    <property type="match status" value="1"/>
</dbReference>
<evidence type="ECO:0000256" key="9">
    <source>
        <dbReference type="SAM" id="MobiDB-lite"/>
    </source>
</evidence>
<comment type="caution">
    <text evidence="11">The sequence shown here is derived from an EMBL/GenBank/DDBJ whole genome shotgun (WGS) entry which is preliminary data.</text>
</comment>
<dbReference type="InterPro" id="IPR050785">
    <property type="entry name" value="PAN2-PAN3_catalytic_subunit"/>
</dbReference>
<keyword evidence="5 8" id="KW-0479">Metal-binding</keyword>
<evidence type="ECO:0000256" key="5">
    <source>
        <dbReference type="ARBA" id="ARBA00022723"/>
    </source>
</evidence>
<dbReference type="Pfam" id="PF20770">
    <property type="entry name" value="PAN2_N"/>
    <property type="match status" value="1"/>
</dbReference>
<evidence type="ECO:0000313" key="11">
    <source>
        <dbReference type="EMBL" id="KAL0631220.1"/>
    </source>
</evidence>
<reference evidence="11 12" key="1">
    <citation type="submission" date="2024-02" db="EMBL/GenBank/DDBJ databases">
        <title>Discinaceae phylogenomics.</title>
        <authorList>
            <person name="Dirks A.C."/>
            <person name="James T.Y."/>
        </authorList>
    </citation>
    <scope>NUCLEOTIDE SEQUENCE [LARGE SCALE GENOMIC DNA]</scope>
    <source>
        <strain evidence="11 12">ACD0624</strain>
    </source>
</reference>
<name>A0ABR3G5L4_9PEZI</name>
<comment type="function">
    <text evidence="8">Catalytic subunit of the poly(A)-nuclease (PAN) deadenylation complex, one of two cytoplasmic mRNA deadenylases involved in mRNA turnover. PAN specifically shortens poly(A) tails of RNA and the activity is stimulated by poly(A)-binding protein PAB1. PAN deadenylation is followed by rapid degradation of the shortened mRNA tails by the CCR4-NOT complex. Deadenylated mRNAs are then degraded by two alternative mechanisms, namely exosome-mediated 3'-5' exonucleolytic degradation, or deadenlyation-dependent mRNA decaping and subsequent 5'-3' exonucleolytic degradation by XRN1. May also be involved in post-transcriptional maturation of mRNA poly(A) tails.</text>
</comment>
<dbReference type="InterPro" id="IPR038765">
    <property type="entry name" value="Papain-like_cys_pep_sf"/>
</dbReference>
<dbReference type="PROSITE" id="PS50235">
    <property type="entry name" value="USP_3"/>
    <property type="match status" value="1"/>
</dbReference>
<feature type="binding site" evidence="8">
    <location>
        <position position="894"/>
    </location>
    <ligand>
        <name>a divalent metal cation</name>
        <dbReference type="ChEBI" id="CHEBI:60240"/>
        <note>catalytic</note>
    </ligand>
</feature>
<comment type="subcellular location">
    <subcellularLocation>
        <location evidence="8">Cytoplasm</location>
    </subcellularLocation>
</comment>
<keyword evidence="1 8" id="KW-0963">Cytoplasm</keyword>
<accession>A0ABR3G5L4</accession>
<dbReference type="InterPro" id="IPR012337">
    <property type="entry name" value="RNaseH-like_sf"/>
</dbReference>
<evidence type="ECO:0000256" key="1">
    <source>
        <dbReference type="ARBA" id="ARBA00022490"/>
    </source>
</evidence>
<comment type="domain">
    <text evidence="8">Contains a pseudo-UCH domain. This ubiquitin C-terminal hydrolase (UCH)-like or ubiquitin specific protease (USP)-like domain is predicted to be catalytically inactive because it lacks the active site catalytic triad characteristic of thiol proteases, with residues at the equivalent structural positions that are incompatible with catalysis, and it cannot bind ubiquitin. It functions as a structural scaffold for intra- and intermolecular interactions in the complex.</text>
</comment>
<dbReference type="EC" id="3.1.13.4" evidence="8"/>
<comment type="activity regulation">
    <text evidence="8">Positively regulated by the regulatory subunit PAN3.</text>
</comment>
<keyword evidence="12" id="KW-1185">Reference proteome</keyword>
<evidence type="ECO:0000256" key="2">
    <source>
        <dbReference type="ARBA" id="ARBA00022574"/>
    </source>
</evidence>
<dbReference type="EMBL" id="JBBBZM010000280">
    <property type="protein sequence ID" value="KAL0631220.1"/>
    <property type="molecule type" value="Genomic_DNA"/>
</dbReference>
<feature type="binding site" evidence="8">
    <location>
        <position position="947"/>
    </location>
    <ligand>
        <name>a divalent metal cation</name>
        <dbReference type="ChEBI" id="CHEBI:60240"/>
        <note>catalytic</note>
    </ligand>
</feature>
<feature type="region of interest" description="Disordered" evidence="9">
    <location>
        <begin position="986"/>
        <end position="1023"/>
    </location>
</feature>
<evidence type="ECO:0000259" key="10">
    <source>
        <dbReference type="PROSITE" id="PS50235"/>
    </source>
</evidence>
<keyword evidence="7 8" id="KW-0269">Exonuclease</keyword>
<dbReference type="SUPFAM" id="SSF53098">
    <property type="entry name" value="Ribonuclease H-like"/>
    <property type="match status" value="1"/>
</dbReference>
<dbReference type="InterPro" id="IPR028881">
    <property type="entry name" value="PAN2_UCH_dom"/>
</dbReference>
<comment type="similarity">
    <text evidence="8">Belongs to the peptidase C19 family. PAN2 subfamily.</text>
</comment>
<proteinExistence type="inferred from homology"/>
<dbReference type="PANTHER" id="PTHR15728:SF0">
    <property type="entry name" value="PAN2-PAN3 DEADENYLATION COMPLEX CATALYTIC SUBUNIT PAN2"/>
    <property type="match status" value="1"/>
</dbReference>
<comment type="catalytic activity">
    <reaction evidence="8">
        <text>Exonucleolytic cleavage of poly(A) to 5'-AMP.</text>
        <dbReference type="EC" id="3.1.13.4"/>
    </reaction>
</comment>
<protein>
    <recommendedName>
        <fullName evidence="8">PAN2-PAN3 deadenylation complex catalytic subunit PAN2</fullName>
        <ecNumber evidence="8">3.1.13.4</ecNumber>
    </recommendedName>
    <alternativeName>
        <fullName evidence="8">PAB1P-dependent poly(A)-specific ribonuclease</fullName>
    </alternativeName>
    <alternativeName>
        <fullName evidence="8">Poly(A)-nuclease deadenylation complex subunit 2</fullName>
        <shortName evidence="8">PAN deadenylation complex subunit 2</shortName>
    </alternativeName>
</protein>
<dbReference type="Gene3D" id="2.130.10.10">
    <property type="entry name" value="YVTN repeat-like/Quinoprotein amine dehydrogenase"/>
    <property type="match status" value="1"/>
</dbReference>
<evidence type="ECO:0000313" key="12">
    <source>
        <dbReference type="Proteomes" id="UP001447188"/>
    </source>
</evidence>
<evidence type="ECO:0000256" key="7">
    <source>
        <dbReference type="ARBA" id="ARBA00022839"/>
    </source>
</evidence>
<dbReference type="SMART" id="SM00479">
    <property type="entry name" value="EXOIII"/>
    <property type="match status" value="1"/>
</dbReference>
<dbReference type="CDD" id="cd06143">
    <property type="entry name" value="PAN2_exo"/>
    <property type="match status" value="1"/>
</dbReference>
<feature type="binding site" evidence="8">
    <location>
        <position position="785"/>
    </location>
    <ligand>
        <name>a divalent metal cation</name>
        <dbReference type="ChEBI" id="CHEBI:60240"/>
        <note>catalytic</note>
    </ligand>
</feature>
<feature type="domain" description="USP" evidence="10">
    <location>
        <begin position="368"/>
        <end position="709"/>
    </location>
</feature>
<dbReference type="InterPro" id="IPR013520">
    <property type="entry name" value="Ribonucl_H"/>
</dbReference>
<comment type="domain">
    <text evidence="8">The linker, or PAN3 interaction domain (PID), between the WD40 repeats and the pseudo-UCH domain mediates interaction with PAN3.</text>
</comment>
<comment type="subunit">
    <text evidence="8">Forms a heterotrimer with an asymmetric homodimer of the regulatory subunit PAN3 to form the poly(A)-nuclease (PAN) deadenylation complex.</text>
</comment>
<dbReference type="Pfam" id="PF00929">
    <property type="entry name" value="RNase_T"/>
    <property type="match status" value="1"/>
</dbReference>
<evidence type="ECO:0000256" key="8">
    <source>
        <dbReference type="HAMAP-Rule" id="MF_03182"/>
    </source>
</evidence>
<keyword evidence="6 8" id="KW-0378">Hydrolase</keyword>
<evidence type="ECO:0000256" key="3">
    <source>
        <dbReference type="ARBA" id="ARBA00022664"/>
    </source>
</evidence>
<dbReference type="HAMAP" id="MF_03182">
    <property type="entry name" value="PAN2"/>
    <property type="match status" value="1"/>
</dbReference>
<dbReference type="SUPFAM" id="SSF54001">
    <property type="entry name" value="Cysteine proteinases"/>
    <property type="match status" value="1"/>
</dbReference>
<dbReference type="Gene3D" id="3.90.70.10">
    <property type="entry name" value="Cysteine proteinases"/>
    <property type="match status" value="1"/>
</dbReference>
<dbReference type="Pfam" id="PF13423">
    <property type="entry name" value="UCH_1"/>
    <property type="match status" value="1"/>
</dbReference>
<comment type="cofactor">
    <cofactor evidence="8">
        <name>a divalent metal cation</name>
        <dbReference type="ChEBI" id="CHEBI:60240"/>
    </cofactor>
    <text evidence="8">Binds 2 metal cations per subunit in the catalytic exonuclease domain.</text>
</comment>
<dbReference type="InterPro" id="IPR030843">
    <property type="entry name" value="PAN2"/>
</dbReference>
<dbReference type="PANTHER" id="PTHR15728">
    <property type="entry name" value="DEADENYLATION COMPLEX CATALYTIC SUBUNIT PAN2"/>
    <property type="match status" value="1"/>
</dbReference>
<sequence length="1023" mass="115059">MAYTNRGTSEILVGGGHGQSSMFTVNLDRGTVLGEYLTDDEIKVMKRSSRAIVYGTSKGDIKLLDMNSFKIIKEFPEVHASGISDIDTQANMLLTCGYSPRQGNAYLDTLVKVYDLRMNRALPPIGFPAGAAFVRMHPKMSASAIIASQAGQFQIIDINNPAALRLYHANVTTYVTAMELAPSGDALALMDADGYLQLWGSPEKMRFTELMNPVEWFEEPPRPGVAINDDTPLNTVGMPYYHDELLSAWPPLMVFDVNKLPQKIDADILTAAAKTGYAPYHKRMPRYCIEKIPVKATVTIATPQFLSQKAKNKSTGDYVDFGDGNSLFGDEARRQFEVPPVFRKVEIKYSKFGVDDFDFEFYNKTRFSGLETHIANSYMNPLLQMYKFTPLLRNLALQHTATACTKEDCMLCQMGFLFDMLDKANGQNCQATNFLKTFSSLHTAAKHGLEEDSSSNGPLTAVIQSLNRFLLDQVSLDQRNWQPGSTVLEEAVNIAATKSQRCMVCGKETRPLGNTNVTDLMYLPKPPNNKQLMTFSATAKQSIQLDTHQKGWCDKCRRYQTQAMRKAIRKLPKILMFNTTAHEKTANYAREHWSTPGWLPEEIGMIVTNNQLNIYQGDELIALKEGDRSGNLIVYELVGFVAEIKLEEERNSHMISFINVTLSSTERTEESPSNWHMFNDFLVRPITKENALDFTPKWKMPSVLCFQAKSASNVVDNSWRDHLDTSLLYFDYAYGYTHEGSRVSYFCDELTRSRHPRNRDTHREPSCQPLIPAEGPVPGTLVALDAEFVSMQNEEIEVKADGSRSVVRPSRLGLARVSVLRGTGEDEGVPFLDDYIITKEPVVDYLTEFSGICMGDLNPDISNHALVPLKVAYKRLWLLLNLGCVFVGHGLLMDFRIINIHVPKEQVVDTVGLFALRGSLRKLSLRFLAHVVLREDIQQITHDSIEDSRTALKLYKKYLEYTDAGVMETMMDNILSEGIKLGFKPPARGLENRTETPPILRDQRSEASTPQPRPGGMRWNSIA</sequence>
<keyword evidence="3 8" id="KW-0507">mRNA processing</keyword>
<gene>
    <name evidence="8 11" type="primary">PAN2</name>
    <name evidence="11" type="ORF">Q9L58_009917</name>
</gene>